<comment type="caution">
    <text evidence="2">The sequence shown here is derived from an EMBL/GenBank/DDBJ whole genome shotgun (WGS) entry which is preliminary data.</text>
</comment>
<proteinExistence type="predicted"/>
<name>A0AAN4SFW8_BACFG</name>
<reference evidence="2 4" key="1">
    <citation type="submission" date="2014-02" db="EMBL/GenBank/DDBJ databases">
        <authorList>
            <person name="Sears C."/>
            <person name="Carroll K."/>
            <person name="Sack B.R."/>
            <person name="Qadri F."/>
            <person name="Myers L.L."/>
            <person name="Chung G.-T."/>
            <person name="Escheverria P."/>
            <person name="Fraser C.M."/>
            <person name="Sadzewicz L."/>
            <person name="Shefchek K.A."/>
            <person name="Tallon L."/>
            <person name="Das S.P."/>
            <person name="Daugherty S."/>
            <person name="Mongodin E.F."/>
        </authorList>
    </citation>
    <scope>NUCLEOTIDE SEQUENCE [LARGE SCALE GENOMIC DNA]</scope>
    <source>
        <strain evidence="2 4">1007-1-F #10</strain>
    </source>
</reference>
<dbReference type="AlphaFoldDB" id="A0AAN4SFW8"/>
<sequence>MNNYILQVLILFTSCMQFASCEHKDLCYEHSHAVKVKVVFDWSKAPGVTPETMRLYMFTQDGNRPELYEFTDYRGGYIKIPAGRYKALCINSDTESILYRNIERFGSFEAYTPDAILSVRSFRISRVKGSSEEHVVNAPDILYSDRLDDITVELKEDQTITMFPELSVYRYHVKIKNVSNLKYISQDGISGAITSMSGSFLVGLNELTNVPVTIPFEVNSDGVSVLKTDFLVFGSVGSSQQLVVYVIMTDGSKLSYTFDVGGIIKSQLNSGNRDIYIELDGLRLPKPIVNGGGFHPAVDDWENIEIDIPM</sequence>
<evidence type="ECO:0000313" key="3">
    <source>
        <dbReference type="EMBL" id="EYA11839.1"/>
    </source>
</evidence>
<evidence type="ECO:0008006" key="5">
    <source>
        <dbReference type="Google" id="ProtNLM"/>
    </source>
</evidence>
<evidence type="ECO:0000313" key="4">
    <source>
        <dbReference type="Proteomes" id="UP000022433"/>
    </source>
</evidence>
<protein>
    <recommendedName>
        <fullName evidence="5">DUF5119 domain-containing protein</fullName>
    </recommendedName>
</protein>
<gene>
    <name evidence="3" type="ORF">M104_5132</name>
    <name evidence="1" type="ORF">M104_5152</name>
    <name evidence="2" type="ORF">M104_5164</name>
</gene>
<dbReference type="Proteomes" id="UP000022433">
    <property type="component" value="Unassembled WGS sequence"/>
</dbReference>
<dbReference type="InterPro" id="IPR033410">
    <property type="entry name" value="DUF5119"/>
</dbReference>
<dbReference type="EMBL" id="JGEA01000076">
    <property type="protein sequence ID" value="EYA11839.1"/>
    <property type="molecule type" value="Genomic_DNA"/>
</dbReference>
<dbReference type="RefSeq" id="WP_146333326.1">
    <property type="nucleotide sequence ID" value="NZ_JGEA01000076.1"/>
</dbReference>
<organism evidence="2 4">
    <name type="scientific">Bacteroides fragilis str. 1007-1-F #10</name>
    <dbReference type="NCBI Taxonomy" id="1339295"/>
    <lineage>
        <taxon>Bacteria</taxon>
        <taxon>Pseudomonadati</taxon>
        <taxon>Bacteroidota</taxon>
        <taxon>Bacteroidia</taxon>
        <taxon>Bacteroidales</taxon>
        <taxon>Bacteroidaceae</taxon>
        <taxon>Bacteroides</taxon>
    </lineage>
</organism>
<dbReference type="Pfam" id="PF17145">
    <property type="entry name" value="DUF5119"/>
    <property type="match status" value="1"/>
</dbReference>
<evidence type="ECO:0000313" key="2">
    <source>
        <dbReference type="EMBL" id="EYA11820.1"/>
    </source>
</evidence>
<dbReference type="EMBL" id="JGEA01000083">
    <property type="protein sequence ID" value="EYA11820.1"/>
    <property type="molecule type" value="Genomic_DNA"/>
</dbReference>
<evidence type="ECO:0000313" key="1">
    <source>
        <dbReference type="EMBL" id="EYA11808.1"/>
    </source>
</evidence>
<dbReference type="EMBL" id="JGEA01000083">
    <property type="protein sequence ID" value="EYA11808.1"/>
    <property type="molecule type" value="Genomic_DNA"/>
</dbReference>
<accession>A0AAN4SFW8</accession>